<accession>A0A2T1AL30</accession>
<dbReference type="SFLD" id="SFLDF00275">
    <property type="entry name" value="adenosine_C2_methyltransferase"/>
    <property type="match status" value="1"/>
</dbReference>
<evidence type="ECO:0000256" key="7">
    <source>
        <dbReference type="ARBA" id="ARBA00022679"/>
    </source>
</evidence>
<dbReference type="InterPro" id="IPR058240">
    <property type="entry name" value="rSAM_sf"/>
</dbReference>
<keyword evidence="12 14" id="KW-0411">Iron-sulfur</keyword>
<feature type="binding site" evidence="14">
    <location>
        <position position="328"/>
    </location>
    <ligand>
        <name>S-adenosyl-L-methionine</name>
        <dbReference type="ChEBI" id="CHEBI:59789"/>
    </ligand>
</feature>
<keyword evidence="7 14" id="KW-0808">Transferase</keyword>
<dbReference type="NCBIfam" id="TIGR00048">
    <property type="entry name" value="rRNA_mod_RlmN"/>
    <property type="match status" value="1"/>
</dbReference>
<dbReference type="GO" id="GO:0000049">
    <property type="term" value="F:tRNA binding"/>
    <property type="evidence" value="ECO:0007669"/>
    <property type="project" value="UniProtKB-UniRule"/>
</dbReference>
<keyword evidence="10 14" id="KW-0479">Metal-binding</keyword>
<evidence type="ECO:0000259" key="15">
    <source>
        <dbReference type="PROSITE" id="PS51918"/>
    </source>
</evidence>
<comment type="cofactor">
    <cofactor evidence="14">
        <name>[4Fe-4S] cluster</name>
        <dbReference type="ChEBI" id="CHEBI:49883"/>
    </cofactor>
    <text evidence="14">Binds 1 [4Fe-4S] cluster. The cluster is coordinated with 3 cysteines and an exchangeable S-adenosyl-L-methionine.</text>
</comment>
<keyword evidence="13 14" id="KW-1015">Disulfide bond</keyword>
<feature type="binding site" evidence="14">
    <location>
        <begin position="249"/>
        <end position="251"/>
    </location>
    <ligand>
        <name>S-adenosyl-L-methionine</name>
        <dbReference type="ChEBI" id="CHEBI:59789"/>
    </ligand>
</feature>
<feature type="binding site" evidence="14">
    <location>
        <position position="227"/>
    </location>
    <ligand>
        <name>S-adenosyl-L-methionine</name>
        <dbReference type="ChEBI" id="CHEBI:59789"/>
    </ligand>
</feature>
<dbReference type="GO" id="GO:0005737">
    <property type="term" value="C:cytoplasm"/>
    <property type="evidence" value="ECO:0007669"/>
    <property type="project" value="UniProtKB-SubCell"/>
</dbReference>
<evidence type="ECO:0000256" key="5">
    <source>
        <dbReference type="ARBA" id="ARBA00022552"/>
    </source>
</evidence>
<dbReference type="SFLD" id="SFLDG01062">
    <property type="entry name" value="methyltransferase_(Class_A)"/>
    <property type="match status" value="1"/>
</dbReference>
<dbReference type="SUPFAM" id="SSF102114">
    <property type="entry name" value="Radical SAM enzymes"/>
    <property type="match status" value="1"/>
</dbReference>
<dbReference type="InterPro" id="IPR007197">
    <property type="entry name" value="rSAM"/>
</dbReference>
<dbReference type="InterPro" id="IPR048641">
    <property type="entry name" value="RlmN_N"/>
</dbReference>
<evidence type="ECO:0000256" key="14">
    <source>
        <dbReference type="HAMAP-Rule" id="MF_01849"/>
    </source>
</evidence>
<dbReference type="SFLD" id="SFLDS00029">
    <property type="entry name" value="Radical_SAM"/>
    <property type="match status" value="1"/>
</dbReference>
<protein>
    <recommendedName>
        <fullName evidence="14">Dual-specificity RNA methyltransferase RlmN</fullName>
        <ecNumber evidence="14">2.1.1.192</ecNumber>
    </recommendedName>
    <alternativeName>
        <fullName evidence="14">23S rRNA (adenine(2503)-C(2))-methyltransferase</fullName>
    </alternativeName>
    <alternativeName>
        <fullName evidence="14">23S rRNA m2A2503 methyltransferase</fullName>
    </alternativeName>
    <alternativeName>
        <fullName evidence="14">Ribosomal RNA large subunit methyltransferase N</fullName>
    </alternativeName>
    <alternativeName>
        <fullName evidence="14">tRNA (adenine(37)-C(2))-methyltransferase</fullName>
    </alternativeName>
    <alternativeName>
        <fullName evidence="14">tRNA m2A37 methyltransferase</fullName>
    </alternativeName>
</protein>
<comment type="miscellaneous">
    <text evidence="14">Reaction proceeds by a ping-pong mechanism involving intermediate methylation of a conserved cysteine residue.</text>
</comment>
<feature type="binding site" evidence="14">
    <location>
        <begin position="195"/>
        <end position="196"/>
    </location>
    <ligand>
        <name>S-adenosyl-L-methionine</name>
        <dbReference type="ChEBI" id="CHEBI:59789"/>
    </ligand>
</feature>
<feature type="binding site" evidence="14">
    <location>
        <position position="136"/>
    </location>
    <ligand>
        <name>[4Fe-4S] cluster</name>
        <dbReference type="ChEBI" id="CHEBI:49883"/>
        <note>4Fe-4S-S-AdoMet</note>
    </ligand>
</feature>
<evidence type="ECO:0000256" key="10">
    <source>
        <dbReference type="ARBA" id="ARBA00022723"/>
    </source>
</evidence>
<dbReference type="GO" id="GO:0030488">
    <property type="term" value="P:tRNA methylation"/>
    <property type="evidence" value="ECO:0007669"/>
    <property type="project" value="UniProtKB-UniRule"/>
</dbReference>
<feature type="binding site" evidence="14">
    <location>
        <position position="140"/>
    </location>
    <ligand>
        <name>[4Fe-4S] cluster</name>
        <dbReference type="ChEBI" id="CHEBI:49883"/>
        <note>4Fe-4S-S-AdoMet</note>
    </ligand>
</feature>
<evidence type="ECO:0000256" key="12">
    <source>
        <dbReference type="ARBA" id="ARBA00023014"/>
    </source>
</evidence>
<evidence type="ECO:0000313" key="16">
    <source>
        <dbReference type="EMBL" id="PRZ49294.1"/>
    </source>
</evidence>
<dbReference type="Pfam" id="PF04055">
    <property type="entry name" value="Radical_SAM"/>
    <property type="match status" value="1"/>
</dbReference>
<evidence type="ECO:0000256" key="13">
    <source>
        <dbReference type="ARBA" id="ARBA00023157"/>
    </source>
</evidence>
<dbReference type="PANTHER" id="PTHR30544:SF5">
    <property type="entry name" value="RADICAL SAM CORE DOMAIN-CONTAINING PROTEIN"/>
    <property type="match status" value="1"/>
</dbReference>
<evidence type="ECO:0000256" key="3">
    <source>
        <dbReference type="ARBA" id="ARBA00022485"/>
    </source>
</evidence>
<evidence type="ECO:0000256" key="1">
    <source>
        <dbReference type="ARBA" id="ARBA00004496"/>
    </source>
</evidence>
<dbReference type="GO" id="GO:0070040">
    <property type="term" value="F:rRNA (adenine(2503)-C2-)-methyltransferase activity"/>
    <property type="evidence" value="ECO:0007669"/>
    <property type="project" value="UniProtKB-UniRule"/>
</dbReference>
<dbReference type="FunFam" id="3.20.20.70:FF:000008">
    <property type="entry name" value="Dual-specificity RNA methyltransferase RlmN"/>
    <property type="match status" value="1"/>
</dbReference>
<dbReference type="InterPro" id="IPR040072">
    <property type="entry name" value="Methyltransferase_A"/>
</dbReference>
<comment type="catalytic activity">
    <reaction evidence="14">
        <text>adenosine(2503) in 23S rRNA + 2 reduced [2Fe-2S]-[ferredoxin] + 2 S-adenosyl-L-methionine = 2-methyladenosine(2503) in 23S rRNA + 5'-deoxyadenosine + L-methionine + 2 oxidized [2Fe-2S]-[ferredoxin] + S-adenosyl-L-homocysteine</text>
        <dbReference type="Rhea" id="RHEA:42916"/>
        <dbReference type="Rhea" id="RHEA-COMP:10000"/>
        <dbReference type="Rhea" id="RHEA-COMP:10001"/>
        <dbReference type="Rhea" id="RHEA-COMP:10152"/>
        <dbReference type="Rhea" id="RHEA-COMP:10282"/>
        <dbReference type="ChEBI" id="CHEBI:17319"/>
        <dbReference type="ChEBI" id="CHEBI:33737"/>
        <dbReference type="ChEBI" id="CHEBI:33738"/>
        <dbReference type="ChEBI" id="CHEBI:57844"/>
        <dbReference type="ChEBI" id="CHEBI:57856"/>
        <dbReference type="ChEBI" id="CHEBI:59789"/>
        <dbReference type="ChEBI" id="CHEBI:74411"/>
        <dbReference type="ChEBI" id="CHEBI:74497"/>
        <dbReference type="EC" id="2.1.1.192"/>
    </reaction>
</comment>
<dbReference type="GO" id="GO:0002935">
    <property type="term" value="F:tRNA (adenine(37)-C2)-methyltransferase activity"/>
    <property type="evidence" value="ECO:0007669"/>
    <property type="project" value="UniProtKB-UniRule"/>
</dbReference>
<comment type="caution">
    <text evidence="16">The sequence shown here is derived from an EMBL/GenBank/DDBJ whole genome shotgun (WGS) entry which is preliminary data.</text>
</comment>
<keyword evidence="6 14" id="KW-0489">Methyltransferase</keyword>
<gene>
    <name evidence="14" type="primary">rlmN</name>
    <name evidence="16" type="ORF">CLV89_10236</name>
</gene>
<dbReference type="PROSITE" id="PS51918">
    <property type="entry name" value="RADICAL_SAM"/>
    <property type="match status" value="1"/>
</dbReference>
<feature type="active site" description="S-methylcysteine intermediate" evidence="14">
    <location>
        <position position="371"/>
    </location>
</feature>
<sequence length="397" mass="44444">MTASAPITQDVLTLPRKAPEGGKINLVGLTRDQMREVLIANGTAEKQAKMRVGQIWQWIYQWGVRDFASMTNLAKGYRAQLEETFEIRIPEVVSRQVSVDGTRKYLVRIEGGHEVEVVYIPEDDRGTLCISSQVGCTLTCSFCHTGTQKLVRNLTPAEIVGQVMMARDDLEEWPTPGAPKDETRLLSNIVLMGMGEPLYNFENVRDAMKIAMDPEGISLSRRRITLSTSGVVPEIARTAQEIGCLLAVSFHATTNEVRDKLVPINKRWNIDTLLQALADYPKVSNSERITFEYVMLDGVNDSDEDAQRLLDHIKRYNIPAKINLIPFNEWPGAPYKRSSNNRIRAFANIIYQAGYASPIRKTRGDDIMAACGQLKSATERARKSRKQIEAEAGIAES</sequence>
<evidence type="ECO:0000256" key="6">
    <source>
        <dbReference type="ARBA" id="ARBA00022603"/>
    </source>
</evidence>
<dbReference type="CDD" id="cd01335">
    <property type="entry name" value="Radical_SAM"/>
    <property type="match status" value="1"/>
</dbReference>
<dbReference type="EMBL" id="PVUF01000002">
    <property type="protein sequence ID" value="PRZ49294.1"/>
    <property type="molecule type" value="Genomic_DNA"/>
</dbReference>
<reference evidence="16 17" key="1">
    <citation type="submission" date="2018-03" db="EMBL/GenBank/DDBJ databases">
        <title>Genomic Encyclopedia of Archaeal and Bacterial Type Strains, Phase II (KMG-II): from individual species to whole genera.</title>
        <authorList>
            <person name="Goeker M."/>
        </authorList>
    </citation>
    <scope>NUCLEOTIDE SEQUENCE [LARGE SCALE GENOMIC DNA]</scope>
    <source>
        <strain evidence="16 17">DSM 25328</strain>
    </source>
</reference>
<feature type="domain" description="Radical SAM core" evidence="15">
    <location>
        <begin position="122"/>
        <end position="366"/>
    </location>
</feature>
<keyword evidence="3 14" id="KW-0004">4Fe-4S</keyword>
<comment type="function">
    <text evidence="14">Specifically methylates position 2 of adenine 2503 in 23S rRNA and position 2 of adenine 37 in tRNAs. m2A2503 modification seems to play a crucial role in the proofreading step occurring at the peptidyl transferase center and thus would serve to optimize ribosomal fidelity.</text>
</comment>
<keyword evidence="4 14" id="KW-0963">Cytoplasm</keyword>
<dbReference type="PANTHER" id="PTHR30544">
    <property type="entry name" value="23S RRNA METHYLTRANSFERASE"/>
    <property type="match status" value="1"/>
</dbReference>
<keyword evidence="9 14" id="KW-0819">tRNA processing</keyword>
<dbReference type="InterPro" id="IPR013785">
    <property type="entry name" value="Aldolase_TIM"/>
</dbReference>
<dbReference type="GO" id="GO:0051539">
    <property type="term" value="F:4 iron, 4 sulfur cluster binding"/>
    <property type="evidence" value="ECO:0007669"/>
    <property type="project" value="UniProtKB-UniRule"/>
</dbReference>
<dbReference type="RefSeq" id="WP_106162707.1">
    <property type="nucleotide sequence ID" value="NZ_PVUF01000002.1"/>
</dbReference>
<dbReference type="Gene3D" id="3.20.20.70">
    <property type="entry name" value="Aldolase class I"/>
    <property type="match status" value="1"/>
</dbReference>
<evidence type="ECO:0000313" key="17">
    <source>
        <dbReference type="Proteomes" id="UP000237718"/>
    </source>
</evidence>
<dbReference type="EC" id="2.1.1.192" evidence="14"/>
<evidence type="ECO:0000256" key="2">
    <source>
        <dbReference type="ARBA" id="ARBA00007544"/>
    </source>
</evidence>
<keyword evidence="11 14" id="KW-0408">Iron</keyword>
<feature type="active site" description="Proton acceptor" evidence="14">
    <location>
        <position position="116"/>
    </location>
</feature>
<evidence type="ECO:0000256" key="8">
    <source>
        <dbReference type="ARBA" id="ARBA00022691"/>
    </source>
</evidence>
<dbReference type="Pfam" id="PF21016">
    <property type="entry name" value="RlmN_N"/>
    <property type="match status" value="1"/>
</dbReference>
<comment type="subcellular location">
    <subcellularLocation>
        <location evidence="1 14">Cytoplasm</location>
    </subcellularLocation>
</comment>
<dbReference type="InterPro" id="IPR004383">
    <property type="entry name" value="rRNA_lsu_MTrfase_RlmN/Cfr"/>
</dbReference>
<dbReference type="GO" id="GO:0046872">
    <property type="term" value="F:metal ion binding"/>
    <property type="evidence" value="ECO:0007669"/>
    <property type="project" value="UniProtKB-KW"/>
</dbReference>
<dbReference type="InterPro" id="IPR027492">
    <property type="entry name" value="RNA_MTrfase_RlmN"/>
</dbReference>
<evidence type="ECO:0000256" key="4">
    <source>
        <dbReference type="ARBA" id="ARBA00022490"/>
    </source>
</evidence>
<dbReference type="GO" id="GO:0070475">
    <property type="term" value="P:rRNA base methylation"/>
    <property type="evidence" value="ECO:0007669"/>
    <property type="project" value="UniProtKB-UniRule"/>
</dbReference>
<keyword evidence="8 14" id="KW-0949">S-adenosyl-L-methionine</keyword>
<dbReference type="Gene3D" id="1.10.150.530">
    <property type="match status" value="1"/>
</dbReference>
<dbReference type="OrthoDB" id="9793973at2"/>
<comment type="catalytic activity">
    <reaction evidence="14">
        <text>adenosine(37) in tRNA + 2 reduced [2Fe-2S]-[ferredoxin] + 2 S-adenosyl-L-methionine = 2-methyladenosine(37) in tRNA + 5'-deoxyadenosine + L-methionine + 2 oxidized [2Fe-2S]-[ferredoxin] + S-adenosyl-L-homocysteine</text>
        <dbReference type="Rhea" id="RHEA:43332"/>
        <dbReference type="Rhea" id="RHEA-COMP:10000"/>
        <dbReference type="Rhea" id="RHEA-COMP:10001"/>
        <dbReference type="Rhea" id="RHEA-COMP:10162"/>
        <dbReference type="Rhea" id="RHEA-COMP:10485"/>
        <dbReference type="ChEBI" id="CHEBI:17319"/>
        <dbReference type="ChEBI" id="CHEBI:33737"/>
        <dbReference type="ChEBI" id="CHEBI:33738"/>
        <dbReference type="ChEBI" id="CHEBI:57844"/>
        <dbReference type="ChEBI" id="CHEBI:57856"/>
        <dbReference type="ChEBI" id="CHEBI:59789"/>
        <dbReference type="ChEBI" id="CHEBI:74411"/>
        <dbReference type="ChEBI" id="CHEBI:74497"/>
        <dbReference type="EC" id="2.1.1.192"/>
    </reaction>
</comment>
<evidence type="ECO:0000256" key="11">
    <source>
        <dbReference type="ARBA" id="ARBA00023004"/>
    </source>
</evidence>
<comment type="similarity">
    <text evidence="2 14">Belongs to the radical SAM superfamily. RlmN family.</text>
</comment>
<dbReference type="Proteomes" id="UP000237718">
    <property type="component" value="Unassembled WGS sequence"/>
</dbReference>
<dbReference type="GO" id="GO:0019843">
    <property type="term" value="F:rRNA binding"/>
    <property type="evidence" value="ECO:0007669"/>
    <property type="project" value="UniProtKB-UniRule"/>
</dbReference>
<dbReference type="AlphaFoldDB" id="A0A2T1AL30"/>
<name>A0A2T1AL30_TRISK</name>
<keyword evidence="5 14" id="KW-0698">rRNA processing</keyword>
<proteinExistence type="inferred from homology"/>
<dbReference type="HAMAP" id="MF_01849">
    <property type="entry name" value="RNA_methyltr_RlmN"/>
    <property type="match status" value="1"/>
</dbReference>
<organism evidence="16 17">
    <name type="scientific">Tritonibacter scottomollicae</name>
    <name type="common">Epibacterium scottomollicae</name>
    <dbReference type="NCBI Taxonomy" id="483013"/>
    <lineage>
        <taxon>Bacteria</taxon>
        <taxon>Pseudomonadati</taxon>
        <taxon>Pseudomonadota</taxon>
        <taxon>Alphaproteobacteria</taxon>
        <taxon>Rhodobacterales</taxon>
        <taxon>Paracoccaceae</taxon>
        <taxon>Tritonibacter</taxon>
    </lineage>
</organism>
<dbReference type="PIRSF" id="PIRSF006004">
    <property type="entry name" value="CHP00048"/>
    <property type="match status" value="1"/>
</dbReference>
<feature type="binding site" evidence="14">
    <location>
        <position position="143"/>
    </location>
    <ligand>
        <name>[4Fe-4S] cluster</name>
        <dbReference type="ChEBI" id="CHEBI:49883"/>
        <note>4Fe-4S-S-AdoMet</note>
    </ligand>
</feature>
<comment type="caution">
    <text evidence="14">Lacks conserved residue(s) required for the propagation of feature annotation.</text>
</comment>
<evidence type="ECO:0000256" key="9">
    <source>
        <dbReference type="ARBA" id="ARBA00022694"/>
    </source>
</evidence>